<dbReference type="Gene3D" id="3.30.9.10">
    <property type="entry name" value="D-Amino Acid Oxidase, subunit A, domain 2"/>
    <property type="match status" value="1"/>
</dbReference>
<dbReference type="Pfam" id="PF01266">
    <property type="entry name" value="DAO"/>
    <property type="match status" value="1"/>
</dbReference>
<dbReference type="InterPro" id="IPR006076">
    <property type="entry name" value="FAD-dep_OxRdtase"/>
</dbReference>
<dbReference type="InterPro" id="IPR036188">
    <property type="entry name" value="FAD/NAD-bd_sf"/>
</dbReference>
<name>A0ABW4S4E4_9RHOB</name>
<dbReference type="Proteomes" id="UP001597353">
    <property type="component" value="Unassembled WGS sequence"/>
</dbReference>
<gene>
    <name evidence="3" type="ORF">ACFSGJ_08995</name>
</gene>
<dbReference type="SUPFAM" id="SSF51905">
    <property type="entry name" value="FAD/NAD(P)-binding domain"/>
    <property type="match status" value="1"/>
</dbReference>
<protein>
    <submittedName>
        <fullName evidence="3">NAD(P)/FAD-dependent oxidoreductase</fullName>
        <ecNumber evidence="3">1.-.-.-</ecNumber>
    </submittedName>
</protein>
<dbReference type="PRINTS" id="PR00411">
    <property type="entry name" value="PNDRDTASEI"/>
</dbReference>
<dbReference type="PANTHER" id="PTHR13847">
    <property type="entry name" value="SARCOSINE DEHYDROGENASE-RELATED"/>
    <property type="match status" value="1"/>
</dbReference>
<evidence type="ECO:0000256" key="1">
    <source>
        <dbReference type="ARBA" id="ARBA00023002"/>
    </source>
</evidence>
<proteinExistence type="predicted"/>
<dbReference type="EC" id="1.-.-.-" evidence="3"/>
<keyword evidence="1 3" id="KW-0560">Oxidoreductase</keyword>
<evidence type="ECO:0000313" key="4">
    <source>
        <dbReference type="Proteomes" id="UP001597353"/>
    </source>
</evidence>
<dbReference type="GO" id="GO:0016491">
    <property type="term" value="F:oxidoreductase activity"/>
    <property type="evidence" value="ECO:0007669"/>
    <property type="project" value="UniProtKB-KW"/>
</dbReference>
<accession>A0ABW4S4E4</accession>
<dbReference type="Gene3D" id="3.50.50.60">
    <property type="entry name" value="FAD/NAD(P)-binding domain"/>
    <property type="match status" value="1"/>
</dbReference>
<comment type="caution">
    <text evidence="3">The sequence shown here is derived from an EMBL/GenBank/DDBJ whole genome shotgun (WGS) entry which is preliminary data.</text>
</comment>
<dbReference type="EMBL" id="JBHUGH010000006">
    <property type="protein sequence ID" value="MFD1912351.1"/>
    <property type="molecule type" value="Genomic_DNA"/>
</dbReference>
<keyword evidence="4" id="KW-1185">Reference proteome</keyword>
<evidence type="ECO:0000259" key="2">
    <source>
        <dbReference type="Pfam" id="PF01266"/>
    </source>
</evidence>
<dbReference type="RefSeq" id="WP_390260909.1">
    <property type="nucleotide sequence ID" value="NZ_JBHUGH010000006.1"/>
</dbReference>
<sequence length="451" mass="48695">MDPMHLYEPEAYDPRWPDSHWAATVELPPPVGPLTGESRTDVAVIGAGYAGLSAARELARRGLSVTVVDAAQPGWGASGRNGGFCCMGGSKLSDAQIARRFGLPAARAFRRFQREAVEHVAETLQTEGIDADQGPWGEYLLAHRPSAYRALVAGATELRDIYDEAPRLIPREELAGHGISPHGFHGAMLNPVGFPLHPLKYALGLARAAQAAGAVLHGDSAVTGMMPDGTGWRMVTAQGVLRARRVLIATNGYSREDLPGWIGGRLMPVISAIFVTRPLTEAERDAQGWTTRNMSFDTRDLLHYFRLLPDNRFMFGMRGGLSARPRALERLHDEAEQHLAALFPAWAGIEVERHWSGLACLTGSLAPYAGPVPGMEGVFAALGWHGNGVAAASLTGHRIASEIAQGGAGKDATLPEVMRRIPPRLPFPAFRRRALGVTYRLLSLKDGPLPR</sequence>
<reference evidence="4" key="1">
    <citation type="journal article" date="2019" name="Int. J. Syst. Evol. Microbiol.">
        <title>The Global Catalogue of Microorganisms (GCM) 10K type strain sequencing project: providing services to taxonomists for standard genome sequencing and annotation.</title>
        <authorList>
            <consortium name="The Broad Institute Genomics Platform"/>
            <consortium name="The Broad Institute Genome Sequencing Center for Infectious Disease"/>
            <person name="Wu L."/>
            <person name="Ma J."/>
        </authorList>
    </citation>
    <scope>NUCLEOTIDE SEQUENCE [LARGE SCALE GENOMIC DNA]</scope>
    <source>
        <strain evidence="4">CGMCC 4.7242</strain>
    </source>
</reference>
<evidence type="ECO:0000313" key="3">
    <source>
        <dbReference type="EMBL" id="MFD1912351.1"/>
    </source>
</evidence>
<feature type="domain" description="FAD dependent oxidoreductase" evidence="2">
    <location>
        <begin position="41"/>
        <end position="400"/>
    </location>
</feature>
<organism evidence="3 4">
    <name type="scientific">Halodurantibacterium flavum</name>
    <dbReference type="NCBI Taxonomy" id="1382802"/>
    <lineage>
        <taxon>Bacteria</taxon>
        <taxon>Pseudomonadati</taxon>
        <taxon>Pseudomonadota</taxon>
        <taxon>Alphaproteobacteria</taxon>
        <taxon>Rhodobacterales</taxon>
        <taxon>Paracoccaceae</taxon>
        <taxon>Halodurantibacterium</taxon>
    </lineage>
</organism>
<dbReference type="PANTHER" id="PTHR13847:SF281">
    <property type="entry name" value="FAD DEPENDENT OXIDOREDUCTASE DOMAIN-CONTAINING PROTEIN"/>
    <property type="match status" value="1"/>
</dbReference>